<evidence type="ECO:0000313" key="3">
    <source>
        <dbReference type="Proteomes" id="UP000190065"/>
    </source>
</evidence>
<dbReference type="EMBL" id="FUXK01000010">
    <property type="protein sequence ID" value="SJZ79971.1"/>
    <property type="molecule type" value="Genomic_DNA"/>
</dbReference>
<dbReference type="Proteomes" id="UP000190065">
    <property type="component" value="Unassembled WGS sequence"/>
</dbReference>
<keyword evidence="1" id="KW-0732">Signal</keyword>
<dbReference type="AlphaFoldDB" id="A0A1T4NL11"/>
<reference evidence="2 3" key="1">
    <citation type="submission" date="2017-02" db="EMBL/GenBank/DDBJ databases">
        <authorList>
            <person name="Peterson S.W."/>
        </authorList>
    </citation>
    <scope>NUCLEOTIDE SEQUENCE [LARGE SCALE GENOMIC DNA]</scope>
    <source>
        <strain evidence="2 3">ATCC 43324</strain>
    </source>
</reference>
<dbReference type="STRING" id="28136.SAMN02745202_01120"/>
<proteinExistence type="predicted"/>
<gene>
    <name evidence="2" type="ORF">SAMN02745202_01120</name>
</gene>
<evidence type="ECO:0008006" key="4">
    <source>
        <dbReference type="Google" id="ProtNLM"/>
    </source>
</evidence>
<sequence length="373" mass="41883">MKQFLIACLLILGFTSATAETYMARNSVRYVRHHAVYTNEKGEMNVVDINLEWPEWLDFNLQRPLKQRLSQLLWYSSLEDLTSNMQAELQNYGHRLTQQLDSLPDDSKFCYATYRLAKLGFSEGRYVSFLVEKHIVPAALSSQKACHHLAVLTYDLQQQHLFNGEELFKSAAILNNDYNAYVFGNALTAGLQQPLDGEIAAQVILGPAPINDEVMQFFIGQDSTHLVASVLPIMPWKRFLTKPFKALLKEKALPASYDSPIPMHNPWANDTTVCQNPDTPATFSAQGQSLSDYITAHLSLPKATEYEGLSKQGVVCFIVENDGTLSQCVMQQTLSPSADRALVDVLFAMPHWKPATQSGRKVRSVVQLPIKLK</sequence>
<name>A0A1T4NL11_9BACT</name>
<protein>
    <recommendedName>
        <fullName evidence="4">TonB protein C-terminal</fullName>
    </recommendedName>
</protein>
<dbReference type="RefSeq" id="WP_025070635.1">
    <property type="nucleotide sequence ID" value="NZ_FUXK01000010.1"/>
</dbReference>
<dbReference type="Gene3D" id="3.30.1150.10">
    <property type="match status" value="1"/>
</dbReference>
<evidence type="ECO:0000256" key="1">
    <source>
        <dbReference type="SAM" id="SignalP"/>
    </source>
</evidence>
<feature type="chain" id="PRO_5010537222" description="TonB protein C-terminal" evidence="1">
    <location>
        <begin position="20"/>
        <end position="373"/>
    </location>
</feature>
<feature type="signal peptide" evidence="1">
    <location>
        <begin position="1"/>
        <end position="19"/>
    </location>
</feature>
<accession>A0A1T4NL11</accession>
<dbReference type="eggNOG" id="COG0810">
    <property type="taxonomic scope" value="Bacteria"/>
</dbReference>
<organism evidence="2 3">
    <name type="scientific">Segatella oulorum</name>
    <dbReference type="NCBI Taxonomy" id="28136"/>
    <lineage>
        <taxon>Bacteria</taxon>
        <taxon>Pseudomonadati</taxon>
        <taxon>Bacteroidota</taxon>
        <taxon>Bacteroidia</taxon>
        <taxon>Bacteroidales</taxon>
        <taxon>Prevotellaceae</taxon>
        <taxon>Segatella</taxon>
    </lineage>
</organism>
<evidence type="ECO:0000313" key="2">
    <source>
        <dbReference type="EMBL" id="SJZ79971.1"/>
    </source>
</evidence>